<keyword evidence="1" id="KW-1133">Transmembrane helix</keyword>
<organism evidence="2 3">
    <name type="scientific">Eutrema salsugineum</name>
    <name type="common">Saltwater cress</name>
    <name type="synonym">Sisymbrium salsugineum</name>
    <dbReference type="NCBI Taxonomy" id="72664"/>
    <lineage>
        <taxon>Eukaryota</taxon>
        <taxon>Viridiplantae</taxon>
        <taxon>Streptophyta</taxon>
        <taxon>Embryophyta</taxon>
        <taxon>Tracheophyta</taxon>
        <taxon>Spermatophyta</taxon>
        <taxon>Magnoliopsida</taxon>
        <taxon>eudicotyledons</taxon>
        <taxon>Gunneridae</taxon>
        <taxon>Pentapetalae</taxon>
        <taxon>rosids</taxon>
        <taxon>malvids</taxon>
        <taxon>Brassicales</taxon>
        <taxon>Brassicaceae</taxon>
        <taxon>Eutremeae</taxon>
        <taxon>Eutrema</taxon>
    </lineage>
</organism>
<evidence type="ECO:0000313" key="2">
    <source>
        <dbReference type="EMBL" id="ESQ53841.1"/>
    </source>
</evidence>
<feature type="transmembrane region" description="Helical" evidence="1">
    <location>
        <begin position="47"/>
        <end position="71"/>
    </location>
</feature>
<dbReference type="AlphaFoldDB" id="V4P364"/>
<protein>
    <submittedName>
        <fullName evidence="2">Uncharacterized protein</fullName>
    </submittedName>
</protein>
<keyword evidence="3" id="KW-1185">Reference proteome</keyword>
<reference evidence="2 3" key="1">
    <citation type="journal article" date="2013" name="Front. Plant Sci.">
        <title>The Reference Genome of the Halophytic Plant Eutrema salsugineum.</title>
        <authorList>
            <person name="Yang R."/>
            <person name="Jarvis D.E."/>
            <person name="Chen H."/>
            <person name="Beilstein M.A."/>
            <person name="Grimwood J."/>
            <person name="Jenkins J."/>
            <person name="Shu S."/>
            <person name="Prochnik S."/>
            <person name="Xin M."/>
            <person name="Ma C."/>
            <person name="Schmutz J."/>
            <person name="Wing R.A."/>
            <person name="Mitchell-Olds T."/>
            <person name="Schumaker K.S."/>
            <person name="Wang X."/>
        </authorList>
    </citation>
    <scope>NUCLEOTIDE SEQUENCE [LARGE SCALE GENOMIC DNA]</scope>
</reference>
<keyword evidence="1" id="KW-0812">Transmembrane</keyword>
<gene>
    <name evidence="2" type="ORF">EUTSA_v10026713mg</name>
</gene>
<dbReference type="Proteomes" id="UP000030689">
    <property type="component" value="Unassembled WGS sequence"/>
</dbReference>
<dbReference type="Gramene" id="ESQ53841">
    <property type="protein sequence ID" value="ESQ53841"/>
    <property type="gene ID" value="EUTSA_v10026713mg"/>
</dbReference>
<keyword evidence="1" id="KW-0472">Membrane</keyword>
<accession>V4P364</accession>
<sequence length="77" mass="8861">MKQLSLICLVLGMKVVKISLCVGFKSISRYLKRTSSPRRHHIPRTRPIATALCYVSRFSAITFLIHILILLKRCEFS</sequence>
<evidence type="ECO:0000313" key="3">
    <source>
        <dbReference type="Proteomes" id="UP000030689"/>
    </source>
</evidence>
<dbReference type="KEGG" id="eus:EUTSA_v10026713mg"/>
<name>V4P364_EUTSA</name>
<evidence type="ECO:0000256" key="1">
    <source>
        <dbReference type="SAM" id="Phobius"/>
    </source>
</evidence>
<dbReference type="EMBL" id="KI517384">
    <property type="protein sequence ID" value="ESQ53841.1"/>
    <property type="molecule type" value="Genomic_DNA"/>
</dbReference>
<proteinExistence type="predicted"/>